<accession>A0AAP2CHL4</accession>
<dbReference type="Proteomes" id="UP001319104">
    <property type="component" value="Unassembled WGS sequence"/>
</dbReference>
<dbReference type="Gene3D" id="2.60.40.2030">
    <property type="match status" value="1"/>
</dbReference>
<dbReference type="EMBL" id="JAHCMY010000007">
    <property type="protein sequence ID" value="MBS9524863.1"/>
    <property type="molecule type" value="Genomic_DNA"/>
</dbReference>
<evidence type="ECO:0000313" key="2">
    <source>
        <dbReference type="Proteomes" id="UP001319104"/>
    </source>
</evidence>
<proteinExistence type="predicted"/>
<keyword evidence="2" id="KW-1185">Reference proteome</keyword>
<evidence type="ECO:0000313" key="1">
    <source>
        <dbReference type="EMBL" id="MBS9524863.1"/>
    </source>
</evidence>
<sequence>MKKLVSIFSLLLVVLLGSCIEQEYAIWRGSEVEFQYAVVNAPASGVTYPRMAVSNTVGTVSLQVNLVAEQRTNDETITYTVVSEGTTAVAGTHYNASGSFVIPANSSFGELQVEILDTGAGTEVVDLLLELEGNATIEASENYKRVQIRISQPAPPAE</sequence>
<comment type="caution">
    <text evidence="1">The sequence shown here is derived from an EMBL/GenBank/DDBJ whole genome shotgun (WGS) entry which is preliminary data.</text>
</comment>
<dbReference type="InterPro" id="IPR038081">
    <property type="entry name" value="CalX-like_sf"/>
</dbReference>
<gene>
    <name evidence="1" type="ORF">KI659_12665</name>
</gene>
<dbReference type="AlphaFoldDB" id="A0AAP2CHL4"/>
<dbReference type="InterPro" id="IPR032299">
    <property type="entry name" value="DUF4843"/>
</dbReference>
<organism evidence="1 2">
    <name type="scientific">Litoribacter ruber</name>
    <dbReference type="NCBI Taxonomy" id="702568"/>
    <lineage>
        <taxon>Bacteria</taxon>
        <taxon>Pseudomonadati</taxon>
        <taxon>Bacteroidota</taxon>
        <taxon>Cytophagia</taxon>
        <taxon>Cytophagales</taxon>
        <taxon>Cyclobacteriaceae</taxon>
        <taxon>Litoribacter</taxon>
    </lineage>
</organism>
<dbReference type="PROSITE" id="PS51257">
    <property type="entry name" value="PROKAR_LIPOPROTEIN"/>
    <property type="match status" value="1"/>
</dbReference>
<reference evidence="1 2" key="1">
    <citation type="submission" date="2021-05" db="EMBL/GenBank/DDBJ databases">
        <authorList>
            <person name="Zhang Z.D."/>
            <person name="Osman G."/>
        </authorList>
    </citation>
    <scope>NUCLEOTIDE SEQUENCE [LARGE SCALE GENOMIC DNA]</scope>
    <source>
        <strain evidence="1 2">KCTC 32217</strain>
    </source>
</reference>
<name>A0AAP2CHL4_9BACT</name>
<dbReference type="Pfam" id="PF16132">
    <property type="entry name" value="DUF4843"/>
    <property type="match status" value="1"/>
</dbReference>
<dbReference type="RefSeq" id="WP_213945730.1">
    <property type="nucleotide sequence ID" value="NZ_JAHCMY010000007.1"/>
</dbReference>
<protein>
    <submittedName>
        <fullName evidence="1">DUF4843 domain-containing protein</fullName>
    </submittedName>
</protein>